<keyword evidence="2" id="KW-0805">Transcription regulation</keyword>
<evidence type="ECO:0000256" key="2">
    <source>
        <dbReference type="ARBA" id="ARBA00023015"/>
    </source>
</evidence>
<keyword evidence="9" id="KW-1185">Reference proteome</keyword>
<protein>
    <recommendedName>
        <fullName evidence="7">Zn(2)-C6 fungal-type domain-containing protein</fullName>
    </recommendedName>
</protein>
<evidence type="ECO:0000256" key="1">
    <source>
        <dbReference type="ARBA" id="ARBA00022723"/>
    </source>
</evidence>
<feature type="compositionally biased region" description="Polar residues" evidence="6">
    <location>
        <begin position="162"/>
        <end position="172"/>
    </location>
</feature>
<sequence length="422" mass="46664">MSIIQPPNPLARPGRRSTAPVVPKLRDTCDACAASKVKCDKKKPTCSRCAKRGVICEYVVTKRSGRKHESRQSDPAIITQSSSASSSTTNSSSLLASIQPSPRLRVISDDIENLPSMLSPGDPTSWWMPSDLRPEFNELFDSPITFQTAKHPKSGRELHFPQSGSEDINIPPNLNDTAALNSKDMSVTMEDILESPILLSESQSDALGFQDAHSDEACCCLLRALGLFKRSLRNSSTACMCSKGHETGHLICQIPTVQVVFAENEETIAAISNMLQCPCPHDGYLLVIIGLIVFKILGWYKAAARATSEEEEVPEEIEKRRSSCHSERVRQCPPVVDSYCVDGEDHDRIAAQKVLSELHRMQKLVNDLSGQLKAVENQDQTRGIDTVSPFSSAMLNQLDIDLRTRLRVLYLEIVDLATRIIY</sequence>
<evidence type="ECO:0000256" key="5">
    <source>
        <dbReference type="ARBA" id="ARBA00023242"/>
    </source>
</evidence>
<dbReference type="PROSITE" id="PS50048">
    <property type="entry name" value="ZN2_CY6_FUNGAL_2"/>
    <property type="match status" value="1"/>
</dbReference>
<dbReference type="OMA" id="VIRESCN"/>
<keyword evidence="4" id="KW-0804">Transcription</keyword>
<feature type="region of interest" description="Disordered" evidence="6">
    <location>
        <begin position="151"/>
        <end position="172"/>
    </location>
</feature>
<keyword evidence="5" id="KW-0539">Nucleus</keyword>
<dbReference type="PRINTS" id="PR00755">
    <property type="entry name" value="AFLATOXINBRP"/>
</dbReference>
<dbReference type="STRING" id="28573.A0A0U1LTE2"/>
<dbReference type="InterPro" id="IPR036864">
    <property type="entry name" value="Zn2-C6_fun-type_DNA-bd_sf"/>
</dbReference>
<keyword evidence="3" id="KW-0238">DNA-binding</keyword>
<feature type="region of interest" description="Disordered" evidence="6">
    <location>
        <begin position="64"/>
        <end position="98"/>
    </location>
</feature>
<accession>A0A0U1LTE2</accession>
<dbReference type="CDD" id="cd00067">
    <property type="entry name" value="GAL4"/>
    <property type="match status" value="1"/>
</dbReference>
<feature type="compositionally biased region" description="Pro residues" evidence="6">
    <location>
        <begin position="1"/>
        <end position="10"/>
    </location>
</feature>
<dbReference type="GO" id="GO:0008270">
    <property type="term" value="F:zinc ion binding"/>
    <property type="evidence" value="ECO:0007669"/>
    <property type="project" value="InterPro"/>
</dbReference>
<evidence type="ECO:0000313" key="8">
    <source>
        <dbReference type="EMBL" id="CRG86679.1"/>
    </source>
</evidence>
<dbReference type="GO" id="GO:0000981">
    <property type="term" value="F:DNA-binding transcription factor activity, RNA polymerase II-specific"/>
    <property type="evidence" value="ECO:0007669"/>
    <property type="project" value="InterPro"/>
</dbReference>
<reference evidence="8 9" key="1">
    <citation type="submission" date="2015-04" db="EMBL/GenBank/DDBJ databases">
        <authorList>
            <person name="Syromyatnikov M.Y."/>
            <person name="Popov V.N."/>
        </authorList>
    </citation>
    <scope>NUCLEOTIDE SEQUENCE [LARGE SCALE GENOMIC DNA]</scope>
    <source>
        <strain evidence="8">WF-38-12</strain>
    </source>
</reference>
<dbReference type="OrthoDB" id="2740448at2759"/>
<evidence type="ECO:0000256" key="6">
    <source>
        <dbReference type="SAM" id="MobiDB-lite"/>
    </source>
</evidence>
<gene>
    <name evidence="8" type="ORF">PISL3812_03689</name>
</gene>
<dbReference type="GO" id="GO:0003677">
    <property type="term" value="F:DNA binding"/>
    <property type="evidence" value="ECO:0007669"/>
    <property type="project" value="UniProtKB-KW"/>
</dbReference>
<dbReference type="Pfam" id="PF08493">
    <property type="entry name" value="AflR"/>
    <property type="match status" value="1"/>
</dbReference>
<name>A0A0U1LTE2_TALIS</name>
<dbReference type="SMART" id="SM00066">
    <property type="entry name" value="GAL4"/>
    <property type="match status" value="1"/>
</dbReference>
<organism evidence="8 9">
    <name type="scientific">Talaromyces islandicus</name>
    <name type="common">Penicillium islandicum</name>
    <dbReference type="NCBI Taxonomy" id="28573"/>
    <lineage>
        <taxon>Eukaryota</taxon>
        <taxon>Fungi</taxon>
        <taxon>Dikarya</taxon>
        <taxon>Ascomycota</taxon>
        <taxon>Pezizomycotina</taxon>
        <taxon>Eurotiomycetes</taxon>
        <taxon>Eurotiomycetidae</taxon>
        <taxon>Eurotiales</taxon>
        <taxon>Trichocomaceae</taxon>
        <taxon>Talaromyces</taxon>
        <taxon>Talaromyces sect. Islandici</taxon>
    </lineage>
</organism>
<feature type="domain" description="Zn(2)-C6 fungal-type" evidence="7">
    <location>
        <begin position="28"/>
        <end position="58"/>
    </location>
</feature>
<evidence type="ECO:0000256" key="4">
    <source>
        <dbReference type="ARBA" id="ARBA00023163"/>
    </source>
</evidence>
<dbReference type="PANTHER" id="PTHR31069">
    <property type="entry name" value="OLEATE-ACTIVATED TRANSCRIPTION FACTOR 1-RELATED"/>
    <property type="match status" value="1"/>
</dbReference>
<evidence type="ECO:0000259" key="7">
    <source>
        <dbReference type="PROSITE" id="PS50048"/>
    </source>
</evidence>
<feature type="compositionally biased region" description="Low complexity" evidence="6">
    <location>
        <begin position="81"/>
        <end position="97"/>
    </location>
</feature>
<dbReference type="AlphaFoldDB" id="A0A0U1LTE2"/>
<dbReference type="GO" id="GO:0045122">
    <property type="term" value="P:aflatoxin biosynthetic process"/>
    <property type="evidence" value="ECO:0007669"/>
    <property type="project" value="InterPro"/>
</dbReference>
<keyword evidence="1" id="KW-0479">Metal-binding</keyword>
<dbReference type="InterPro" id="IPR050675">
    <property type="entry name" value="OAF3"/>
</dbReference>
<dbReference type="PANTHER" id="PTHR31069:SF31">
    <property type="entry name" value="MONODICTYPHENONE CLUSTER TRANSCRIPTION FACTOR-RELATED"/>
    <property type="match status" value="1"/>
</dbReference>
<dbReference type="SUPFAM" id="SSF57701">
    <property type="entry name" value="Zn2/Cys6 DNA-binding domain"/>
    <property type="match status" value="1"/>
</dbReference>
<dbReference type="Gene3D" id="4.10.240.10">
    <property type="entry name" value="Zn(2)-C6 fungal-type DNA-binding domain"/>
    <property type="match status" value="1"/>
</dbReference>
<feature type="region of interest" description="Disordered" evidence="6">
    <location>
        <begin position="1"/>
        <end position="20"/>
    </location>
</feature>
<evidence type="ECO:0000313" key="9">
    <source>
        <dbReference type="Proteomes" id="UP000054383"/>
    </source>
</evidence>
<dbReference type="GO" id="GO:0005634">
    <property type="term" value="C:nucleus"/>
    <property type="evidence" value="ECO:0007669"/>
    <property type="project" value="InterPro"/>
</dbReference>
<proteinExistence type="predicted"/>
<dbReference type="EMBL" id="CVMT01000002">
    <property type="protein sequence ID" value="CRG86679.1"/>
    <property type="molecule type" value="Genomic_DNA"/>
</dbReference>
<evidence type="ECO:0000256" key="3">
    <source>
        <dbReference type="ARBA" id="ARBA00023125"/>
    </source>
</evidence>
<dbReference type="InterPro" id="IPR013700">
    <property type="entry name" value="AflR"/>
</dbReference>
<dbReference type="Pfam" id="PF00172">
    <property type="entry name" value="Zn_clus"/>
    <property type="match status" value="1"/>
</dbReference>
<dbReference type="Proteomes" id="UP000054383">
    <property type="component" value="Unassembled WGS sequence"/>
</dbReference>
<dbReference type="InterPro" id="IPR001138">
    <property type="entry name" value="Zn2Cys6_DnaBD"/>
</dbReference>
<dbReference type="PROSITE" id="PS00463">
    <property type="entry name" value="ZN2_CY6_FUNGAL_1"/>
    <property type="match status" value="1"/>
</dbReference>